<dbReference type="InterPro" id="IPR012854">
    <property type="entry name" value="Cu_amine_oxidase-like_N"/>
</dbReference>
<evidence type="ECO:0000256" key="1">
    <source>
        <dbReference type="SAM" id="SignalP"/>
    </source>
</evidence>
<gene>
    <name evidence="3" type="ORF">ACFPPD_16280</name>
</gene>
<comment type="caution">
    <text evidence="3">The sequence shown here is derived from an EMBL/GenBank/DDBJ whole genome shotgun (WGS) entry which is preliminary data.</text>
</comment>
<dbReference type="EMBL" id="JBHSMH010000054">
    <property type="protein sequence ID" value="MFC5470265.1"/>
    <property type="molecule type" value="Genomic_DNA"/>
</dbReference>
<dbReference type="RefSeq" id="WP_209748472.1">
    <property type="nucleotide sequence ID" value="NZ_JBHSMH010000054.1"/>
</dbReference>
<organism evidence="3 4">
    <name type="scientific">Cohnella suwonensis</name>
    <dbReference type="NCBI Taxonomy" id="696072"/>
    <lineage>
        <taxon>Bacteria</taxon>
        <taxon>Bacillati</taxon>
        <taxon>Bacillota</taxon>
        <taxon>Bacilli</taxon>
        <taxon>Bacillales</taxon>
        <taxon>Paenibacillaceae</taxon>
        <taxon>Cohnella</taxon>
    </lineage>
</organism>
<sequence>MRKIFQTIVAACVWMSIAFAGQAISANHAFAEGGEPQIENIIGKQTYLLSDGTLWSMIDGYRMIRSPGNLAAISGDEYFGLGMTKDGQLVEWGVSSGPRPVDGQTGLLQLVDDYWLKTDGTVWNRGGKRKGLDGVALIGYGGKKFAALKQNGELLYLNEYNSDKYMKIATIPDASAVVSLTVYDSRIVLLYANGTVIEYDTWNFDDNLRIPAVTVAQDAVHIAITGANPTDIMFVTRRDGSVWLTGDYKKRWVLDRQVTGLGNVVKTVVMEDADHFYAKRTDGTWVFYDDGEVKPVDIPRVQSAEVTVSESKPDVGDIIVVGIQEKYTNNSQIKVVPSPANMTIDKPYLLQIQPDGKLKTMGVGQARLTVTTGGISKTLTISISLRNNLKYAKQEKGIVYLPAKAVIQALGGTLTSSGGVLTAKIGETTLSFKTGDINGTLNGEPVKLKTAPLADKSDTLIPASLITEAVGASVAWDAKWKTAVVAFGDARLTVVSSETAALVKKAMQGSLVKYIGKSYWVNGFQDWDRFSKVTVTDIVPDELGDFVIVFKSATGKMLKSYSMPSSYVTEILTDEGYFFGYDPKKKYAWSASIWNQIKAGKVSLGMTKDQVRLSWGNPAGRSVTTAVGKTIETWVFSDFSTVAFVNGKATLILY</sequence>
<feature type="signal peptide" evidence="1">
    <location>
        <begin position="1"/>
        <end position="25"/>
    </location>
</feature>
<feature type="domain" description="Copper amine oxidase-like N-terminal" evidence="2">
    <location>
        <begin position="395"/>
        <end position="482"/>
    </location>
</feature>
<name>A0ABW0LWM2_9BACL</name>
<accession>A0ABW0LWM2</accession>
<dbReference type="Pfam" id="PF07833">
    <property type="entry name" value="Cu_amine_oxidN1"/>
    <property type="match status" value="1"/>
</dbReference>
<dbReference type="SUPFAM" id="SSF55383">
    <property type="entry name" value="Copper amine oxidase, domain N"/>
    <property type="match status" value="1"/>
</dbReference>
<reference evidence="4" key="1">
    <citation type="journal article" date="2019" name="Int. J. Syst. Evol. Microbiol.">
        <title>The Global Catalogue of Microorganisms (GCM) 10K type strain sequencing project: providing services to taxonomists for standard genome sequencing and annotation.</title>
        <authorList>
            <consortium name="The Broad Institute Genomics Platform"/>
            <consortium name="The Broad Institute Genome Sequencing Center for Infectious Disease"/>
            <person name="Wu L."/>
            <person name="Ma J."/>
        </authorList>
    </citation>
    <scope>NUCLEOTIDE SEQUENCE [LARGE SCALE GENOMIC DNA]</scope>
    <source>
        <strain evidence="4">CCUG 57113</strain>
    </source>
</reference>
<feature type="chain" id="PRO_5047461221" evidence="1">
    <location>
        <begin position="26"/>
        <end position="654"/>
    </location>
</feature>
<evidence type="ECO:0000259" key="2">
    <source>
        <dbReference type="Pfam" id="PF07833"/>
    </source>
</evidence>
<evidence type="ECO:0000313" key="3">
    <source>
        <dbReference type="EMBL" id="MFC5470265.1"/>
    </source>
</evidence>
<protein>
    <submittedName>
        <fullName evidence="3">Stalk domain-containing protein</fullName>
    </submittedName>
</protein>
<evidence type="ECO:0000313" key="4">
    <source>
        <dbReference type="Proteomes" id="UP001596105"/>
    </source>
</evidence>
<keyword evidence="1" id="KW-0732">Signal</keyword>
<dbReference type="Proteomes" id="UP001596105">
    <property type="component" value="Unassembled WGS sequence"/>
</dbReference>
<dbReference type="Gene3D" id="3.30.457.10">
    <property type="entry name" value="Copper amine oxidase-like, N-terminal domain"/>
    <property type="match status" value="1"/>
</dbReference>
<keyword evidence="4" id="KW-1185">Reference proteome</keyword>
<proteinExistence type="predicted"/>
<dbReference type="InterPro" id="IPR036582">
    <property type="entry name" value="Mao_N_sf"/>
</dbReference>